<dbReference type="EMBL" id="REGN01007188">
    <property type="protein sequence ID" value="RNA07032.1"/>
    <property type="molecule type" value="Genomic_DNA"/>
</dbReference>
<evidence type="ECO:0000313" key="1">
    <source>
        <dbReference type="EMBL" id="RNA07032.1"/>
    </source>
</evidence>
<gene>
    <name evidence="1" type="ORF">BpHYR1_023116</name>
</gene>
<protein>
    <submittedName>
        <fullName evidence="1">Uncharacterized protein</fullName>
    </submittedName>
</protein>
<comment type="caution">
    <text evidence="1">The sequence shown here is derived from an EMBL/GenBank/DDBJ whole genome shotgun (WGS) entry which is preliminary data.</text>
</comment>
<proteinExistence type="predicted"/>
<evidence type="ECO:0000313" key="2">
    <source>
        <dbReference type="Proteomes" id="UP000276133"/>
    </source>
</evidence>
<organism evidence="1 2">
    <name type="scientific">Brachionus plicatilis</name>
    <name type="common">Marine rotifer</name>
    <name type="synonym">Brachionus muelleri</name>
    <dbReference type="NCBI Taxonomy" id="10195"/>
    <lineage>
        <taxon>Eukaryota</taxon>
        <taxon>Metazoa</taxon>
        <taxon>Spiralia</taxon>
        <taxon>Gnathifera</taxon>
        <taxon>Rotifera</taxon>
        <taxon>Eurotatoria</taxon>
        <taxon>Monogononta</taxon>
        <taxon>Pseudotrocha</taxon>
        <taxon>Ploima</taxon>
        <taxon>Brachionidae</taxon>
        <taxon>Brachionus</taxon>
    </lineage>
</organism>
<reference evidence="1 2" key="1">
    <citation type="journal article" date="2018" name="Sci. Rep.">
        <title>Genomic signatures of local adaptation to the degree of environmental predictability in rotifers.</title>
        <authorList>
            <person name="Franch-Gras L."/>
            <person name="Hahn C."/>
            <person name="Garcia-Roger E.M."/>
            <person name="Carmona M.J."/>
            <person name="Serra M."/>
            <person name="Gomez A."/>
        </authorList>
    </citation>
    <scope>NUCLEOTIDE SEQUENCE [LARGE SCALE GENOMIC DNA]</scope>
    <source>
        <strain evidence="1">HYR1</strain>
    </source>
</reference>
<dbReference type="Proteomes" id="UP000276133">
    <property type="component" value="Unassembled WGS sequence"/>
</dbReference>
<accession>A0A3M7Q789</accession>
<name>A0A3M7Q789_BRAPC</name>
<sequence>MKAWMIDKMCPQRLLSKSISFLEIKTSNPFDRQVESVNPNIVSKKVTFLHFVEQTVNANSAPFANNTNLKNLQYQSDLKNLMQALPEFLI</sequence>
<dbReference type="AlphaFoldDB" id="A0A3M7Q789"/>
<keyword evidence="2" id="KW-1185">Reference proteome</keyword>